<dbReference type="EMBL" id="CP060131">
    <property type="protein sequence ID" value="QNG55242.1"/>
    <property type="molecule type" value="Genomic_DNA"/>
</dbReference>
<dbReference type="PANTHER" id="PTHR43394:SF1">
    <property type="entry name" value="ATP-BINDING CASSETTE SUB-FAMILY B MEMBER 10, MITOCHONDRIAL"/>
    <property type="match status" value="1"/>
</dbReference>
<dbReference type="KEGG" id="ppel:H6H00_16110"/>
<dbReference type="PROSITE" id="PS50893">
    <property type="entry name" value="ABC_TRANSPORTER_2"/>
    <property type="match status" value="1"/>
</dbReference>
<evidence type="ECO:0000256" key="5">
    <source>
        <dbReference type="ARBA" id="ARBA00022989"/>
    </source>
</evidence>
<keyword evidence="4 10" id="KW-0067">ATP-binding</keyword>
<evidence type="ECO:0000256" key="2">
    <source>
        <dbReference type="ARBA" id="ARBA00022692"/>
    </source>
</evidence>
<dbReference type="GO" id="GO:0016887">
    <property type="term" value="F:ATP hydrolysis activity"/>
    <property type="evidence" value="ECO:0007669"/>
    <property type="project" value="InterPro"/>
</dbReference>
<dbReference type="InterPro" id="IPR039421">
    <property type="entry name" value="Type_1_exporter"/>
</dbReference>
<dbReference type="GO" id="GO:0005886">
    <property type="term" value="C:plasma membrane"/>
    <property type="evidence" value="ECO:0007669"/>
    <property type="project" value="UniProtKB-SubCell"/>
</dbReference>
<feature type="domain" description="ABC transporter" evidence="8">
    <location>
        <begin position="377"/>
        <end position="619"/>
    </location>
</feature>
<reference evidence="10 11" key="1">
    <citation type="submission" date="2020-08" db="EMBL/GenBank/DDBJ databases">
        <authorList>
            <person name="Mo P."/>
        </authorList>
    </citation>
    <scope>NUCLEOTIDE SEQUENCE [LARGE SCALE GENOMIC DNA]</scope>
    <source>
        <strain evidence="10 11">CGMCC 4.1532</strain>
    </source>
</reference>
<sequence length="630" mass="66656">MTEPLIGIDDVKPPPWAAGAASVAQSGVRAMLRATPRTAAQLVRWSWRTSPGLTLLTGAVQLLAGAVTAFGLLATANVFTSLLEQGPTPERVVATLPALGLVALAYSARGLLDAAVATVQAALVPRVEQRAQDDLHAAVLALDLVAFDDADFTELVDRVAQQSIGRIRMGVRITGDLLASLVSMAAAVVTAGVLHPLLAPVVLLAAAPQAWASLQSARESYASFVRMISRWRRLDVTGDVITTRANAAELRAFTTEDVLLAEHRRIAGQLTAEAVRLGYRQTRIQLLGRTLSGVGTALAYALLGGLVYAGAIPLALAGAAALAMRMAAQAVSATVSESNQLVDSGYYVELYRACLADAATRRRAPADATLDDGPHVVTLSEVTFRYPGADAPAVDGVSVTVRRGEVVALVGENGSGKSTLAKLMVGLYVPERGSVQWDGVEVGRAADALSRIAVVLQEPVHWPMSAENNVRIGRLDRADPTGAARDDAALHSGADVVVGSLPAGWPTVLSTQFQTGRDLSGGQWQRMAVARGLYRDAPFVVADEPTAALDARAEHAVFDTLHGRTGTGTERITVLVTHRLANVRFADQILVLEHGRLVEHGRHDDLMARRGTYHELFSLQARAYADTVPT</sequence>
<keyword evidence="6 7" id="KW-0472">Membrane</keyword>
<dbReference type="InterPro" id="IPR011527">
    <property type="entry name" value="ABC1_TM_dom"/>
</dbReference>
<evidence type="ECO:0000256" key="1">
    <source>
        <dbReference type="ARBA" id="ARBA00004651"/>
    </source>
</evidence>
<evidence type="ECO:0000313" key="11">
    <source>
        <dbReference type="Proteomes" id="UP000515728"/>
    </source>
</evidence>
<dbReference type="Gene3D" id="3.40.50.300">
    <property type="entry name" value="P-loop containing nucleotide triphosphate hydrolases"/>
    <property type="match status" value="1"/>
</dbReference>
<feature type="transmembrane region" description="Helical" evidence="7">
    <location>
        <begin position="177"/>
        <end position="198"/>
    </location>
</feature>
<dbReference type="PROSITE" id="PS00211">
    <property type="entry name" value="ABC_TRANSPORTER_1"/>
    <property type="match status" value="1"/>
</dbReference>
<evidence type="ECO:0000313" key="10">
    <source>
        <dbReference type="EMBL" id="QNG55242.1"/>
    </source>
</evidence>
<accession>A0A7G7MR31</accession>
<keyword evidence="11" id="KW-1185">Reference proteome</keyword>
<evidence type="ECO:0000256" key="4">
    <source>
        <dbReference type="ARBA" id="ARBA00022840"/>
    </source>
</evidence>
<dbReference type="SUPFAM" id="SSF52540">
    <property type="entry name" value="P-loop containing nucleoside triphosphate hydrolases"/>
    <property type="match status" value="1"/>
</dbReference>
<keyword evidence="3" id="KW-0547">Nucleotide-binding</keyword>
<feature type="domain" description="ABC transmembrane type-1" evidence="9">
    <location>
        <begin position="55"/>
        <end position="343"/>
    </location>
</feature>
<keyword evidence="2 7" id="KW-0812">Transmembrane</keyword>
<dbReference type="InterPro" id="IPR027417">
    <property type="entry name" value="P-loop_NTPase"/>
</dbReference>
<dbReference type="PROSITE" id="PS50929">
    <property type="entry name" value="ABC_TM1F"/>
    <property type="match status" value="1"/>
</dbReference>
<evidence type="ECO:0000256" key="6">
    <source>
        <dbReference type="ARBA" id="ARBA00023136"/>
    </source>
</evidence>
<evidence type="ECO:0000256" key="3">
    <source>
        <dbReference type="ARBA" id="ARBA00022741"/>
    </source>
</evidence>
<dbReference type="SMART" id="SM00382">
    <property type="entry name" value="AAA"/>
    <property type="match status" value="1"/>
</dbReference>
<dbReference type="GO" id="GO:0005524">
    <property type="term" value="F:ATP binding"/>
    <property type="evidence" value="ECO:0007669"/>
    <property type="project" value="UniProtKB-KW"/>
</dbReference>
<dbReference type="GO" id="GO:0015421">
    <property type="term" value="F:ABC-type oligopeptide transporter activity"/>
    <property type="evidence" value="ECO:0007669"/>
    <property type="project" value="TreeGrafter"/>
</dbReference>
<dbReference type="RefSeq" id="WP_185722039.1">
    <property type="nucleotide sequence ID" value="NZ_BAAAWI010000001.1"/>
</dbReference>
<evidence type="ECO:0000256" key="7">
    <source>
        <dbReference type="SAM" id="Phobius"/>
    </source>
</evidence>
<dbReference type="Pfam" id="PF00005">
    <property type="entry name" value="ABC_tran"/>
    <property type="match status" value="1"/>
</dbReference>
<dbReference type="AlphaFoldDB" id="A0A7G7MR31"/>
<dbReference type="InterPro" id="IPR003439">
    <property type="entry name" value="ABC_transporter-like_ATP-bd"/>
</dbReference>
<dbReference type="SUPFAM" id="SSF90123">
    <property type="entry name" value="ABC transporter transmembrane region"/>
    <property type="match status" value="1"/>
</dbReference>
<dbReference type="InterPro" id="IPR017871">
    <property type="entry name" value="ABC_transporter-like_CS"/>
</dbReference>
<dbReference type="CDD" id="cd03228">
    <property type="entry name" value="ABCC_MRP_Like"/>
    <property type="match status" value="1"/>
</dbReference>
<name>A0A7G7MR31_9PSEU</name>
<evidence type="ECO:0000259" key="8">
    <source>
        <dbReference type="PROSITE" id="PS50893"/>
    </source>
</evidence>
<dbReference type="InterPro" id="IPR003593">
    <property type="entry name" value="AAA+_ATPase"/>
</dbReference>
<dbReference type="PANTHER" id="PTHR43394">
    <property type="entry name" value="ATP-DEPENDENT PERMEASE MDL1, MITOCHONDRIAL"/>
    <property type="match status" value="1"/>
</dbReference>
<dbReference type="Proteomes" id="UP000515728">
    <property type="component" value="Chromosome"/>
</dbReference>
<feature type="transmembrane region" description="Helical" evidence="7">
    <location>
        <begin position="53"/>
        <end position="74"/>
    </location>
</feature>
<evidence type="ECO:0000259" key="9">
    <source>
        <dbReference type="PROSITE" id="PS50929"/>
    </source>
</evidence>
<gene>
    <name evidence="10" type="ORF">H6H00_16110</name>
</gene>
<proteinExistence type="predicted"/>
<protein>
    <submittedName>
        <fullName evidence="10">ABC transporter ATP-binding protein</fullName>
    </submittedName>
</protein>
<dbReference type="InterPro" id="IPR036640">
    <property type="entry name" value="ABC1_TM_sf"/>
</dbReference>
<keyword evidence="5 7" id="KW-1133">Transmembrane helix</keyword>
<dbReference type="Gene3D" id="1.20.1560.10">
    <property type="entry name" value="ABC transporter type 1, transmembrane domain"/>
    <property type="match status" value="1"/>
</dbReference>
<organism evidence="10 11">
    <name type="scientific">Pseudonocardia petroleophila</name>
    <dbReference type="NCBI Taxonomy" id="37331"/>
    <lineage>
        <taxon>Bacteria</taxon>
        <taxon>Bacillati</taxon>
        <taxon>Actinomycetota</taxon>
        <taxon>Actinomycetes</taxon>
        <taxon>Pseudonocardiales</taxon>
        <taxon>Pseudonocardiaceae</taxon>
        <taxon>Pseudonocardia</taxon>
    </lineage>
</organism>
<feature type="transmembrane region" description="Helical" evidence="7">
    <location>
        <begin position="297"/>
        <end position="322"/>
    </location>
</feature>
<comment type="subcellular location">
    <subcellularLocation>
        <location evidence="1">Cell membrane</location>
        <topology evidence="1">Multi-pass membrane protein</topology>
    </subcellularLocation>
</comment>